<gene>
    <name evidence="2" type="ORF">NDU88_006390</name>
</gene>
<evidence type="ECO:0000313" key="2">
    <source>
        <dbReference type="EMBL" id="KAJ1218818.1"/>
    </source>
</evidence>
<protein>
    <submittedName>
        <fullName evidence="2">Uncharacterized protein</fullName>
    </submittedName>
</protein>
<dbReference type="Proteomes" id="UP001066276">
    <property type="component" value="Chromosome 1_1"/>
</dbReference>
<dbReference type="AlphaFoldDB" id="A0AAV7X0J5"/>
<feature type="compositionally biased region" description="Basic and acidic residues" evidence="1">
    <location>
        <begin position="1"/>
        <end position="23"/>
    </location>
</feature>
<feature type="region of interest" description="Disordered" evidence="1">
    <location>
        <begin position="1"/>
        <end position="50"/>
    </location>
</feature>
<name>A0AAV7X0J5_PLEWA</name>
<comment type="caution">
    <text evidence="2">The sequence shown here is derived from an EMBL/GenBank/DDBJ whole genome shotgun (WGS) entry which is preliminary data.</text>
</comment>
<evidence type="ECO:0000256" key="1">
    <source>
        <dbReference type="SAM" id="MobiDB-lite"/>
    </source>
</evidence>
<keyword evidence="3" id="KW-1185">Reference proteome</keyword>
<accession>A0AAV7X0J5</accession>
<feature type="compositionally biased region" description="Polar residues" evidence="1">
    <location>
        <begin position="37"/>
        <end position="48"/>
    </location>
</feature>
<proteinExistence type="predicted"/>
<organism evidence="2 3">
    <name type="scientific">Pleurodeles waltl</name>
    <name type="common">Iberian ribbed newt</name>
    <dbReference type="NCBI Taxonomy" id="8319"/>
    <lineage>
        <taxon>Eukaryota</taxon>
        <taxon>Metazoa</taxon>
        <taxon>Chordata</taxon>
        <taxon>Craniata</taxon>
        <taxon>Vertebrata</taxon>
        <taxon>Euteleostomi</taxon>
        <taxon>Amphibia</taxon>
        <taxon>Batrachia</taxon>
        <taxon>Caudata</taxon>
        <taxon>Salamandroidea</taxon>
        <taxon>Salamandridae</taxon>
        <taxon>Pleurodelinae</taxon>
        <taxon>Pleurodeles</taxon>
    </lineage>
</organism>
<evidence type="ECO:0000313" key="3">
    <source>
        <dbReference type="Proteomes" id="UP001066276"/>
    </source>
</evidence>
<dbReference type="EMBL" id="JANPWB010000001">
    <property type="protein sequence ID" value="KAJ1218818.1"/>
    <property type="molecule type" value="Genomic_DNA"/>
</dbReference>
<sequence length="138" mass="15014">MKRDEGLHAAEVPKKEDAGRGEKGDEDGNQGEDERTNSATPKTCSVKDTTMKEEAVEGREFRHVPGGTWLHRVHLTIQGITLTRAIEKAARGIIGGLWGDSAAIQSKRPALQKCLDTMAGFDIGVRAIKGSGDWLRPH</sequence>
<reference evidence="2" key="1">
    <citation type="journal article" date="2022" name="bioRxiv">
        <title>Sequencing and chromosome-scale assembly of the giantPleurodeles waltlgenome.</title>
        <authorList>
            <person name="Brown T."/>
            <person name="Elewa A."/>
            <person name="Iarovenko S."/>
            <person name="Subramanian E."/>
            <person name="Araus A.J."/>
            <person name="Petzold A."/>
            <person name="Susuki M."/>
            <person name="Suzuki K.-i.T."/>
            <person name="Hayashi T."/>
            <person name="Toyoda A."/>
            <person name="Oliveira C."/>
            <person name="Osipova E."/>
            <person name="Leigh N.D."/>
            <person name="Simon A."/>
            <person name="Yun M.H."/>
        </authorList>
    </citation>
    <scope>NUCLEOTIDE SEQUENCE</scope>
    <source>
        <strain evidence="2">20211129_DDA</strain>
        <tissue evidence="2">Liver</tissue>
    </source>
</reference>